<gene>
    <name evidence="2" type="ORF">GUJ93_ZPchr0252g33443</name>
</gene>
<evidence type="ECO:0000313" key="2">
    <source>
        <dbReference type="EMBL" id="KAG8044370.1"/>
    </source>
</evidence>
<evidence type="ECO:0000313" key="3">
    <source>
        <dbReference type="Proteomes" id="UP000729402"/>
    </source>
</evidence>
<reference evidence="2" key="2">
    <citation type="submission" date="2021-02" db="EMBL/GenBank/DDBJ databases">
        <authorList>
            <person name="Kimball J.A."/>
            <person name="Haas M.W."/>
            <person name="Macchietto M."/>
            <person name="Kono T."/>
            <person name="Duquette J."/>
            <person name="Shao M."/>
        </authorList>
    </citation>
    <scope>NUCLEOTIDE SEQUENCE</scope>
    <source>
        <tissue evidence="2">Fresh leaf tissue</tissue>
    </source>
</reference>
<feature type="region of interest" description="Disordered" evidence="1">
    <location>
        <begin position="53"/>
        <end position="90"/>
    </location>
</feature>
<evidence type="ECO:0000256" key="1">
    <source>
        <dbReference type="SAM" id="MobiDB-lite"/>
    </source>
</evidence>
<dbReference type="EMBL" id="JAAALK010000714">
    <property type="protein sequence ID" value="KAG8044370.1"/>
    <property type="molecule type" value="Genomic_DNA"/>
</dbReference>
<dbReference type="Proteomes" id="UP000729402">
    <property type="component" value="Unassembled WGS sequence"/>
</dbReference>
<comment type="caution">
    <text evidence="2">The sequence shown here is derived from an EMBL/GenBank/DDBJ whole genome shotgun (WGS) entry which is preliminary data.</text>
</comment>
<sequence length="90" mass="9676">MGGAVRLVLSATVGGRDHGGADLRRREVLQIWGEATGAWSRRRGWRDQSTAMTAGDDLLARRGRPTRASEDGGHDSLVLPSGRRAAEPAR</sequence>
<reference evidence="2" key="1">
    <citation type="journal article" date="2021" name="bioRxiv">
        <title>Whole Genome Assembly and Annotation of Northern Wild Rice, Zizania palustris L., Supports a Whole Genome Duplication in the Zizania Genus.</title>
        <authorList>
            <person name="Haas M."/>
            <person name="Kono T."/>
            <person name="Macchietto M."/>
            <person name="Millas R."/>
            <person name="McGilp L."/>
            <person name="Shao M."/>
            <person name="Duquette J."/>
            <person name="Hirsch C.N."/>
            <person name="Kimball J."/>
        </authorList>
    </citation>
    <scope>NUCLEOTIDE SEQUENCE</scope>
    <source>
        <tissue evidence="2">Fresh leaf tissue</tissue>
    </source>
</reference>
<protein>
    <submittedName>
        <fullName evidence="2">Uncharacterized protein</fullName>
    </submittedName>
</protein>
<keyword evidence="3" id="KW-1185">Reference proteome</keyword>
<name>A0A8J5V088_ZIZPA</name>
<organism evidence="2 3">
    <name type="scientific">Zizania palustris</name>
    <name type="common">Northern wild rice</name>
    <dbReference type="NCBI Taxonomy" id="103762"/>
    <lineage>
        <taxon>Eukaryota</taxon>
        <taxon>Viridiplantae</taxon>
        <taxon>Streptophyta</taxon>
        <taxon>Embryophyta</taxon>
        <taxon>Tracheophyta</taxon>
        <taxon>Spermatophyta</taxon>
        <taxon>Magnoliopsida</taxon>
        <taxon>Liliopsida</taxon>
        <taxon>Poales</taxon>
        <taxon>Poaceae</taxon>
        <taxon>BOP clade</taxon>
        <taxon>Oryzoideae</taxon>
        <taxon>Oryzeae</taxon>
        <taxon>Zizaniinae</taxon>
        <taxon>Zizania</taxon>
    </lineage>
</organism>
<proteinExistence type="predicted"/>
<accession>A0A8J5V088</accession>
<dbReference type="AlphaFoldDB" id="A0A8J5V088"/>